<dbReference type="EMBL" id="QXGE01003638">
    <property type="protein sequence ID" value="KAE9274069.1"/>
    <property type="molecule type" value="Genomic_DNA"/>
</dbReference>
<dbReference type="OrthoDB" id="127032at2759"/>
<dbReference type="Proteomes" id="UP000460718">
    <property type="component" value="Unassembled WGS sequence"/>
</dbReference>
<gene>
    <name evidence="9" type="ORF">PF001_g27220</name>
    <name evidence="7" type="ORF">PF002_g28308</name>
    <name evidence="8" type="ORF">PF004_g17544</name>
    <name evidence="6" type="ORF">PF005_g27769</name>
    <name evidence="5" type="ORF">PF006_g18315</name>
    <name evidence="4" type="ORF">PF007_g15106</name>
    <name evidence="10" type="ORF">PF008_g16309</name>
    <name evidence="1" type="ORF">PF009_g14159</name>
    <name evidence="3" type="ORF">PF010_g18851</name>
    <name evidence="2" type="ORF">PF011_g18251</name>
</gene>
<dbReference type="EMBL" id="QXFX01001468">
    <property type="protein sequence ID" value="KAE9089770.1"/>
    <property type="molecule type" value="Genomic_DNA"/>
</dbReference>
<dbReference type="EMBL" id="QXFZ01000910">
    <property type="protein sequence ID" value="KAE9101526.1"/>
    <property type="molecule type" value="Genomic_DNA"/>
</dbReference>
<evidence type="ECO:0000313" key="15">
    <source>
        <dbReference type="Proteomes" id="UP000440732"/>
    </source>
</evidence>
<evidence type="ECO:0000313" key="12">
    <source>
        <dbReference type="Proteomes" id="UP000433483"/>
    </source>
</evidence>
<dbReference type="EMBL" id="QXGB01003600">
    <property type="protein sequence ID" value="KAE9169913.1"/>
    <property type="molecule type" value="Genomic_DNA"/>
</dbReference>
<evidence type="ECO:0000313" key="18">
    <source>
        <dbReference type="Proteomes" id="UP000476176"/>
    </source>
</evidence>
<evidence type="ECO:0000313" key="4">
    <source>
        <dbReference type="EMBL" id="KAE9101526.1"/>
    </source>
</evidence>
<dbReference type="Proteomes" id="UP000441208">
    <property type="component" value="Unassembled WGS sequence"/>
</dbReference>
<evidence type="ECO:0000313" key="19">
    <source>
        <dbReference type="Proteomes" id="UP000486351"/>
    </source>
</evidence>
<evidence type="ECO:0000313" key="2">
    <source>
        <dbReference type="EMBL" id="KAE8990663.1"/>
    </source>
</evidence>
<evidence type="ECO:0000313" key="3">
    <source>
        <dbReference type="EMBL" id="KAE9089770.1"/>
    </source>
</evidence>
<evidence type="ECO:0000313" key="11">
    <source>
        <dbReference type="Proteomes" id="UP000429523"/>
    </source>
</evidence>
<dbReference type="Proteomes" id="UP000488956">
    <property type="component" value="Unassembled WGS sequence"/>
</dbReference>
<name>A0A6A3RWE9_9STRA</name>
<evidence type="ECO:0000313" key="17">
    <source>
        <dbReference type="Proteomes" id="UP000460718"/>
    </source>
</evidence>
<dbReference type="EMBL" id="QXGA01001414">
    <property type="protein sequence ID" value="KAE9119675.1"/>
    <property type="molecule type" value="Genomic_DNA"/>
</dbReference>
<keyword evidence="12" id="KW-1185">Reference proteome</keyword>
<evidence type="ECO:0000313" key="1">
    <source>
        <dbReference type="EMBL" id="KAE8935911.1"/>
    </source>
</evidence>
<dbReference type="Proteomes" id="UP000440732">
    <property type="component" value="Unassembled WGS sequence"/>
</dbReference>
<evidence type="ECO:0000313" key="5">
    <source>
        <dbReference type="EMBL" id="KAE9119675.1"/>
    </source>
</evidence>
<dbReference type="Proteomes" id="UP000440367">
    <property type="component" value="Unassembled WGS sequence"/>
</dbReference>
<dbReference type="EMBL" id="QXGD01003443">
    <property type="protein sequence ID" value="KAE9177562.1"/>
    <property type="molecule type" value="Genomic_DNA"/>
</dbReference>
<protein>
    <submittedName>
        <fullName evidence="4">Uncharacterized protein</fullName>
    </submittedName>
</protein>
<dbReference type="Proteomes" id="UP000433483">
    <property type="component" value="Unassembled WGS sequence"/>
</dbReference>
<evidence type="ECO:0000313" key="20">
    <source>
        <dbReference type="Proteomes" id="UP000488956"/>
    </source>
</evidence>
<evidence type="ECO:0000313" key="14">
    <source>
        <dbReference type="Proteomes" id="UP000440367"/>
    </source>
</evidence>
<dbReference type="EMBL" id="QXFY01001112">
    <property type="protein sequence ID" value="KAE9327832.1"/>
    <property type="molecule type" value="Genomic_DNA"/>
</dbReference>
<dbReference type="Proteomes" id="UP000429523">
    <property type="component" value="Unassembled WGS sequence"/>
</dbReference>
<sequence length="197" mass="22227">MKIRHRCIVTGESFEGVVATVKGSVEPAVLKPLATYVLKKQAEDVDDAEILAQVQKRYKYLKNAFIPEVTPLFRKQLKMDMTVDDWDSRVFQYFQAFTKIVEDNGLQALIGSGDVTIPGYKDRMKARCSIQVENIQPTMLREQIERLIKYETRDCKTNDATLFDLIRELDECSNVSTHRQEGAPCASVPMSGSAATA</sequence>
<dbReference type="Proteomes" id="UP000476176">
    <property type="component" value="Unassembled WGS sequence"/>
</dbReference>
<reference evidence="11 12" key="1">
    <citation type="submission" date="2018-08" db="EMBL/GenBank/DDBJ databases">
        <title>Genomic investigation of the strawberry pathogen Phytophthora fragariae indicates pathogenicity is determined by transcriptional variation in three key races.</title>
        <authorList>
            <person name="Adams T.M."/>
            <person name="Armitage A.D."/>
            <person name="Sobczyk M.K."/>
            <person name="Bates H.J."/>
            <person name="Dunwell J.M."/>
            <person name="Nellist C.F."/>
            <person name="Harrison R.J."/>
        </authorList>
    </citation>
    <scope>NUCLEOTIDE SEQUENCE [LARGE SCALE GENOMIC DNA]</scope>
    <source>
        <strain evidence="9 13">A4</strain>
        <strain evidence="7 14">BC-1</strain>
        <strain evidence="8 18">BC-23</strain>
        <strain evidence="6 12">NOV-27</strain>
        <strain evidence="5 15">NOV-5</strain>
        <strain evidence="4 16">NOV-71</strain>
        <strain evidence="10 19">NOV-77</strain>
        <strain evidence="1 11">NOV-9</strain>
        <strain evidence="3 20">ONT-3</strain>
        <strain evidence="2 17">SCRP245</strain>
    </source>
</reference>
<evidence type="ECO:0000313" key="7">
    <source>
        <dbReference type="EMBL" id="KAE9177562.1"/>
    </source>
</evidence>
<dbReference type="EMBL" id="QXFW01001446">
    <property type="protein sequence ID" value="KAE8990663.1"/>
    <property type="molecule type" value="Genomic_DNA"/>
</dbReference>
<evidence type="ECO:0000313" key="8">
    <source>
        <dbReference type="EMBL" id="KAE9205563.1"/>
    </source>
</evidence>
<dbReference type="EMBL" id="QXGF01000763">
    <property type="protein sequence ID" value="KAE8935911.1"/>
    <property type="molecule type" value="Genomic_DNA"/>
</dbReference>
<accession>A0A6A3RWE9</accession>
<dbReference type="Proteomes" id="UP000437068">
    <property type="component" value="Unassembled WGS sequence"/>
</dbReference>
<dbReference type="AlphaFoldDB" id="A0A6A3RWE9"/>
<evidence type="ECO:0000313" key="6">
    <source>
        <dbReference type="EMBL" id="KAE9169913.1"/>
    </source>
</evidence>
<proteinExistence type="predicted"/>
<dbReference type="Proteomes" id="UP000486351">
    <property type="component" value="Unassembled WGS sequence"/>
</dbReference>
<evidence type="ECO:0000313" key="16">
    <source>
        <dbReference type="Proteomes" id="UP000441208"/>
    </source>
</evidence>
<evidence type="ECO:0000313" key="13">
    <source>
        <dbReference type="Proteomes" id="UP000437068"/>
    </source>
</evidence>
<comment type="caution">
    <text evidence="4">The sequence shown here is derived from an EMBL/GenBank/DDBJ whole genome shotgun (WGS) entry which is preliminary data.</text>
</comment>
<evidence type="ECO:0000313" key="9">
    <source>
        <dbReference type="EMBL" id="KAE9274069.1"/>
    </source>
</evidence>
<evidence type="ECO:0000313" key="10">
    <source>
        <dbReference type="EMBL" id="KAE9327832.1"/>
    </source>
</evidence>
<dbReference type="EMBL" id="QXGC01001322">
    <property type="protein sequence ID" value="KAE9205563.1"/>
    <property type="molecule type" value="Genomic_DNA"/>
</dbReference>
<organism evidence="4 16">
    <name type="scientific">Phytophthora fragariae</name>
    <dbReference type="NCBI Taxonomy" id="53985"/>
    <lineage>
        <taxon>Eukaryota</taxon>
        <taxon>Sar</taxon>
        <taxon>Stramenopiles</taxon>
        <taxon>Oomycota</taxon>
        <taxon>Peronosporomycetes</taxon>
        <taxon>Peronosporales</taxon>
        <taxon>Peronosporaceae</taxon>
        <taxon>Phytophthora</taxon>
    </lineage>
</organism>